<dbReference type="NCBIfam" id="TIGR02937">
    <property type="entry name" value="sigma70-ECF"/>
    <property type="match status" value="1"/>
</dbReference>
<accession>A0A5E4RHS5</accession>
<evidence type="ECO:0000313" key="6">
    <source>
        <dbReference type="Proteomes" id="UP000366945"/>
    </source>
</evidence>
<keyword evidence="3" id="KW-0804">Transcription</keyword>
<dbReference type="GO" id="GO:0016987">
    <property type="term" value="F:sigma factor activity"/>
    <property type="evidence" value="ECO:0007669"/>
    <property type="project" value="UniProtKB-KW"/>
</dbReference>
<evidence type="ECO:0000256" key="3">
    <source>
        <dbReference type="ARBA" id="ARBA00023163"/>
    </source>
</evidence>
<keyword evidence="1" id="KW-0805">Transcription regulation</keyword>
<dbReference type="InterPro" id="IPR013249">
    <property type="entry name" value="RNA_pol_sigma70_r4_t2"/>
</dbReference>
<keyword evidence="6" id="KW-1185">Reference proteome</keyword>
<dbReference type="InterPro" id="IPR014284">
    <property type="entry name" value="RNA_pol_sigma-70_dom"/>
</dbReference>
<keyword evidence="2" id="KW-0731">Sigma factor</keyword>
<dbReference type="SUPFAM" id="SSF88659">
    <property type="entry name" value="Sigma3 and sigma4 domains of RNA polymerase sigma factors"/>
    <property type="match status" value="1"/>
</dbReference>
<dbReference type="InterPro" id="IPR036388">
    <property type="entry name" value="WH-like_DNA-bd_sf"/>
</dbReference>
<evidence type="ECO:0000313" key="5">
    <source>
        <dbReference type="EMBL" id="VVD62361.1"/>
    </source>
</evidence>
<reference evidence="5 6" key="1">
    <citation type="submission" date="2019-08" db="EMBL/GenBank/DDBJ databases">
        <authorList>
            <person name="Peeters C."/>
        </authorList>
    </citation>
    <scope>NUCLEOTIDE SEQUENCE [LARGE SCALE GENOMIC DNA]</scope>
    <source>
        <strain evidence="5 6">LMG 31114</strain>
    </source>
</reference>
<protein>
    <submittedName>
        <fullName evidence="5">RNA polymerase sigma factor</fullName>
    </submittedName>
</protein>
<dbReference type="Pfam" id="PF08281">
    <property type="entry name" value="Sigma70_r4_2"/>
    <property type="match status" value="1"/>
</dbReference>
<dbReference type="GO" id="GO:0003677">
    <property type="term" value="F:DNA binding"/>
    <property type="evidence" value="ECO:0007669"/>
    <property type="project" value="InterPro"/>
</dbReference>
<name>A0A5E4RHS5_9BURK</name>
<proteinExistence type="predicted"/>
<sequence length="158" mass="18225">MQESFTRFFARFGKNEPVPAPDKHRPYLFQIAANLLHDRHRDRQDPAHMVSFGDSELEADALPAPGNANPEHVAASRQRLERLQQALAELPERQREALVLYRFDGLTQDEVAERMQISRRMVVKHLSRAFAYCELRVQYARADQMGPALAELRNEDEA</sequence>
<organism evidence="5 6">
    <name type="scientific">Pandoraea pneumonica</name>
    <dbReference type="NCBI Taxonomy" id="2508299"/>
    <lineage>
        <taxon>Bacteria</taxon>
        <taxon>Pseudomonadati</taxon>
        <taxon>Pseudomonadota</taxon>
        <taxon>Betaproteobacteria</taxon>
        <taxon>Burkholderiales</taxon>
        <taxon>Burkholderiaceae</taxon>
        <taxon>Pandoraea</taxon>
    </lineage>
</organism>
<dbReference type="GO" id="GO:0006352">
    <property type="term" value="P:DNA-templated transcription initiation"/>
    <property type="evidence" value="ECO:0007669"/>
    <property type="project" value="InterPro"/>
</dbReference>
<dbReference type="AlphaFoldDB" id="A0A5E4RHS5"/>
<dbReference type="CDD" id="cd06171">
    <property type="entry name" value="Sigma70_r4"/>
    <property type="match status" value="1"/>
</dbReference>
<dbReference type="InterPro" id="IPR039425">
    <property type="entry name" value="RNA_pol_sigma-70-like"/>
</dbReference>
<feature type="domain" description="RNA polymerase sigma factor 70 region 4 type 2" evidence="4">
    <location>
        <begin position="81"/>
        <end position="131"/>
    </location>
</feature>
<evidence type="ECO:0000256" key="1">
    <source>
        <dbReference type="ARBA" id="ARBA00023015"/>
    </source>
</evidence>
<dbReference type="InterPro" id="IPR013324">
    <property type="entry name" value="RNA_pol_sigma_r3/r4-like"/>
</dbReference>
<evidence type="ECO:0000259" key="4">
    <source>
        <dbReference type="Pfam" id="PF08281"/>
    </source>
</evidence>
<gene>
    <name evidence="5" type="ORF">PPN31114_00167</name>
</gene>
<dbReference type="Proteomes" id="UP000366945">
    <property type="component" value="Unassembled WGS sequence"/>
</dbReference>
<evidence type="ECO:0000256" key="2">
    <source>
        <dbReference type="ARBA" id="ARBA00023082"/>
    </source>
</evidence>
<dbReference type="PANTHER" id="PTHR43133:SF63">
    <property type="entry name" value="RNA POLYMERASE SIGMA FACTOR FECI-RELATED"/>
    <property type="match status" value="1"/>
</dbReference>
<dbReference type="EMBL" id="CABPSK010000001">
    <property type="protein sequence ID" value="VVD62361.1"/>
    <property type="molecule type" value="Genomic_DNA"/>
</dbReference>
<dbReference type="Gene3D" id="1.10.10.10">
    <property type="entry name" value="Winged helix-like DNA-binding domain superfamily/Winged helix DNA-binding domain"/>
    <property type="match status" value="1"/>
</dbReference>
<dbReference type="PANTHER" id="PTHR43133">
    <property type="entry name" value="RNA POLYMERASE ECF-TYPE SIGMA FACTO"/>
    <property type="match status" value="1"/>
</dbReference>